<evidence type="ECO:0000256" key="6">
    <source>
        <dbReference type="ARBA" id="ARBA00023163"/>
    </source>
</evidence>
<evidence type="ECO:0000256" key="9">
    <source>
        <dbReference type="SAM" id="Coils"/>
    </source>
</evidence>
<dbReference type="GO" id="GO:0006390">
    <property type="term" value="P:mitochondrial transcription"/>
    <property type="evidence" value="ECO:0007669"/>
    <property type="project" value="TreeGrafter"/>
</dbReference>
<dbReference type="STRING" id="448386.A0A2V3IR84"/>
<dbReference type="EMBL" id="NBIV01000085">
    <property type="protein sequence ID" value="PXF44632.1"/>
    <property type="molecule type" value="Genomic_DNA"/>
</dbReference>
<keyword evidence="4 8" id="KW-0808">Transferase</keyword>
<dbReference type="PROSITE" id="PS00900">
    <property type="entry name" value="RNA_POL_PHAGE_1"/>
    <property type="match status" value="1"/>
</dbReference>
<dbReference type="InterPro" id="IPR043502">
    <property type="entry name" value="DNA/RNA_pol_sf"/>
</dbReference>
<dbReference type="GO" id="GO:0034245">
    <property type="term" value="C:mitochondrial DNA-directed RNA polymerase complex"/>
    <property type="evidence" value="ECO:0007669"/>
    <property type="project" value="TreeGrafter"/>
</dbReference>
<dbReference type="Pfam" id="PF14700">
    <property type="entry name" value="RPOL_N"/>
    <property type="match status" value="1"/>
</dbReference>
<evidence type="ECO:0000256" key="10">
    <source>
        <dbReference type="SAM" id="MobiDB-lite"/>
    </source>
</evidence>
<organism evidence="12 13">
    <name type="scientific">Gracilariopsis chorda</name>
    <dbReference type="NCBI Taxonomy" id="448386"/>
    <lineage>
        <taxon>Eukaryota</taxon>
        <taxon>Rhodophyta</taxon>
        <taxon>Florideophyceae</taxon>
        <taxon>Rhodymeniophycidae</taxon>
        <taxon>Gracilariales</taxon>
        <taxon>Gracilariaceae</taxon>
        <taxon>Gracilariopsis</taxon>
    </lineage>
</organism>
<dbReference type="Proteomes" id="UP000247409">
    <property type="component" value="Unassembled WGS sequence"/>
</dbReference>
<dbReference type="EC" id="2.7.7.6" evidence="2 8"/>
<dbReference type="InterPro" id="IPR037159">
    <property type="entry name" value="RNA_POL_N_sf"/>
</dbReference>
<protein>
    <recommendedName>
        <fullName evidence="2 8">DNA-directed RNA polymerase</fullName>
        <ecNumber evidence="2 8">2.7.7.6</ecNumber>
    </recommendedName>
</protein>
<dbReference type="Gene3D" id="1.10.150.20">
    <property type="entry name" value="5' to 3' exonuclease, C-terminal subdomain"/>
    <property type="match status" value="1"/>
</dbReference>
<feature type="domain" description="DNA-directed RNA polymerase N-terminal" evidence="11">
    <location>
        <begin position="75"/>
        <end position="401"/>
    </location>
</feature>
<feature type="coiled-coil region" evidence="9">
    <location>
        <begin position="476"/>
        <end position="503"/>
    </location>
</feature>
<keyword evidence="6 8" id="KW-0804">Transcription</keyword>
<name>A0A2V3IR84_9FLOR</name>
<gene>
    <name evidence="12" type="ORF">BWQ96_05627</name>
</gene>
<evidence type="ECO:0000256" key="5">
    <source>
        <dbReference type="ARBA" id="ARBA00022695"/>
    </source>
</evidence>
<evidence type="ECO:0000256" key="1">
    <source>
        <dbReference type="ARBA" id="ARBA00009493"/>
    </source>
</evidence>
<dbReference type="InterPro" id="IPR046950">
    <property type="entry name" value="DNA-dir_Rpol_C_phage-type"/>
</dbReference>
<dbReference type="Gene3D" id="1.10.287.280">
    <property type="match status" value="1"/>
</dbReference>
<dbReference type="AlphaFoldDB" id="A0A2V3IR84"/>
<comment type="caution">
    <text evidence="12">The sequence shown here is derived from an EMBL/GenBank/DDBJ whole genome shotgun (WGS) entry which is preliminary data.</text>
</comment>
<evidence type="ECO:0000256" key="8">
    <source>
        <dbReference type="RuleBase" id="RU003805"/>
    </source>
</evidence>
<dbReference type="InterPro" id="IPR029262">
    <property type="entry name" value="RPOL_N"/>
</dbReference>
<keyword evidence="3 8" id="KW-0240">DNA-directed RNA polymerase</keyword>
<evidence type="ECO:0000256" key="7">
    <source>
        <dbReference type="ARBA" id="ARBA00048552"/>
    </source>
</evidence>
<accession>A0A2V3IR84</accession>
<dbReference type="FunFam" id="1.10.150.20:FF:000041">
    <property type="entry name" value="DNA-directed RNA polymerase"/>
    <property type="match status" value="1"/>
</dbReference>
<evidence type="ECO:0000313" key="12">
    <source>
        <dbReference type="EMBL" id="PXF44632.1"/>
    </source>
</evidence>
<evidence type="ECO:0000259" key="11">
    <source>
        <dbReference type="SMART" id="SM01311"/>
    </source>
</evidence>
<reference evidence="12 13" key="1">
    <citation type="journal article" date="2018" name="Mol. Biol. Evol.">
        <title>Analysis of the draft genome of the red seaweed Gracilariopsis chorda provides insights into genome size evolution in Rhodophyta.</title>
        <authorList>
            <person name="Lee J."/>
            <person name="Yang E.C."/>
            <person name="Graf L."/>
            <person name="Yang J.H."/>
            <person name="Qiu H."/>
            <person name="Zel Zion U."/>
            <person name="Chan C.X."/>
            <person name="Stephens T.G."/>
            <person name="Weber A.P.M."/>
            <person name="Boo G.H."/>
            <person name="Boo S.M."/>
            <person name="Kim K.M."/>
            <person name="Shin Y."/>
            <person name="Jung M."/>
            <person name="Lee S.J."/>
            <person name="Yim H.S."/>
            <person name="Lee J.H."/>
            <person name="Bhattacharya D."/>
            <person name="Yoon H.S."/>
        </authorList>
    </citation>
    <scope>NUCLEOTIDE SEQUENCE [LARGE SCALE GENOMIC DNA]</scope>
    <source>
        <strain evidence="12 13">SKKU-2015</strain>
        <tissue evidence="12">Whole body</tissue>
    </source>
</reference>
<dbReference type="GO" id="GO:0003899">
    <property type="term" value="F:DNA-directed RNA polymerase activity"/>
    <property type="evidence" value="ECO:0007669"/>
    <property type="project" value="UniProtKB-EC"/>
</dbReference>
<evidence type="ECO:0000256" key="4">
    <source>
        <dbReference type="ARBA" id="ARBA00022679"/>
    </source>
</evidence>
<dbReference type="PROSITE" id="PS00489">
    <property type="entry name" value="RNA_POL_PHAGE_2"/>
    <property type="match status" value="1"/>
</dbReference>
<dbReference type="PANTHER" id="PTHR10102">
    <property type="entry name" value="DNA-DIRECTED RNA POLYMERASE, MITOCHONDRIAL"/>
    <property type="match status" value="1"/>
</dbReference>
<keyword evidence="13" id="KW-1185">Reference proteome</keyword>
<dbReference type="SUPFAM" id="SSF56672">
    <property type="entry name" value="DNA/RNA polymerases"/>
    <property type="match status" value="1"/>
</dbReference>
<proteinExistence type="inferred from homology"/>
<comment type="similarity">
    <text evidence="1 8">Belongs to the phage and mitochondrial RNA polymerase family.</text>
</comment>
<dbReference type="InterPro" id="IPR002092">
    <property type="entry name" value="DNA-dir_Rpol_phage-type"/>
</dbReference>
<evidence type="ECO:0000256" key="3">
    <source>
        <dbReference type="ARBA" id="ARBA00022478"/>
    </source>
</evidence>
<keyword evidence="9" id="KW-0175">Coiled coil</keyword>
<dbReference type="Pfam" id="PF00940">
    <property type="entry name" value="RNA_pol"/>
    <property type="match status" value="1"/>
</dbReference>
<dbReference type="OrthoDB" id="276422at2759"/>
<feature type="region of interest" description="Disordered" evidence="10">
    <location>
        <begin position="215"/>
        <end position="237"/>
    </location>
</feature>
<dbReference type="Gene3D" id="1.10.1320.10">
    <property type="entry name" value="DNA-directed RNA polymerase, N-terminal domain"/>
    <property type="match status" value="1"/>
</dbReference>
<comment type="function">
    <text evidence="8">DNA-dependent RNA polymerase catalyzes the transcription of DNA into RNA using the four ribonucleoside triphosphates as substrates.</text>
</comment>
<comment type="catalytic activity">
    <reaction evidence="7 8">
        <text>RNA(n) + a ribonucleoside 5'-triphosphate = RNA(n+1) + diphosphate</text>
        <dbReference type="Rhea" id="RHEA:21248"/>
        <dbReference type="Rhea" id="RHEA-COMP:14527"/>
        <dbReference type="Rhea" id="RHEA-COMP:17342"/>
        <dbReference type="ChEBI" id="CHEBI:33019"/>
        <dbReference type="ChEBI" id="CHEBI:61557"/>
        <dbReference type="ChEBI" id="CHEBI:140395"/>
        <dbReference type="EC" id="2.7.7.6"/>
    </reaction>
</comment>
<dbReference type="GO" id="GO:0003677">
    <property type="term" value="F:DNA binding"/>
    <property type="evidence" value="ECO:0007669"/>
    <property type="project" value="InterPro"/>
</dbReference>
<evidence type="ECO:0000256" key="2">
    <source>
        <dbReference type="ARBA" id="ARBA00012418"/>
    </source>
</evidence>
<sequence length="948" mass="105911">MHRIARPSSLYRALSTATALPSRAPASSAVADLFEDQVTNHMLSPRIPPPPTPPPPPTHMRDAILYTPSEKPAYDRQIQLELQTVAIAVDRYKKLANDATKRGDVITHKPASDLLYSWYNPLATSIRDAMESGCLSVNSDSKHRFPLKQETAQLLDTLSVDAVTVITLHTILGSLLREANGVPLARLAINVANALRAEINMKRINSLQRMQQLAEQRSASNVKEESTVKRKRRPRKPHNVLNNALKHSSSLVSAVNYAAQQISIQGSTWCVTELVSLGTKLIDLMIKASKVEDRDGNIVPAIQHFKRFRKTDMTTVGMLQLTDSAIRILSDNDMDFSGAINPKQQPMLIRPRPWTSPTDGAYLRCTVPLVRTAPSGQRDLQDALAGADLSTLFDGLNALGDQAWRVNEDVYEVADELWSRGGGTAGLVTKSNAKVPSKADFMEEQIKAFERRKEEMMAWRAQEESDGEEEEPVFDEKKATRKLRMERRKAQKLNRELVSMRADTYHRLDQAARFLKEERFWLPHNVDFRGRAYPIPVHLQHMGCDLTRALLTFSGPGVELGERGVYWLKIHLANLLGADKLSFDERIEVAEAAMTRAIEVGRDPLSERNVEWWSNAEDPFQLLAACVEVANATGRHGGSRAMERFESTLPISMDGSCNGLQHYAALGRDVEGGTQVNLVPNSRPQDVYSGIADLVRQKIRAMADEGDEVAQLLRDKVSRKVVKQTVMTSVYGVTLIGARQQIQNRLAEMKEVPEDKLFVASMKLASLTLSSLGDIFSGATGTMDWLAECAARIAKSGREVQWTTPIGLPAIQPYRRNERVVVQTLMQRVKIEGNGGRAPVSSLRQRSAFPPNFVHSIDSAHMLLTAVACRKRGLNFAAVHDSFWTNAASVDAMNAILREEFIRLHERDLLSELREGFLMRYEGVRVDDVPRRGQLQLSLVRHSPYFFS</sequence>
<feature type="compositionally biased region" description="Pro residues" evidence="10">
    <location>
        <begin position="46"/>
        <end position="58"/>
    </location>
</feature>
<dbReference type="PANTHER" id="PTHR10102:SF0">
    <property type="entry name" value="DNA-DIRECTED RNA POLYMERASE, MITOCHONDRIAL"/>
    <property type="match status" value="1"/>
</dbReference>
<evidence type="ECO:0000313" key="13">
    <source>
        <dbReference type="Proteomes" id="UP000247409"/>
    </source>
</evidence>
<dbReference type="SMART" id="SM01311">
    <property type="entry name" value="RPOL_N"/>
    <property type="match status" value="1"/>
</dbReference>
<keyword evidence="5 8" id="KW-0548">Nucleotidyltransferase</keyword>
<feature type="region of interest" description="Disordered" evidence="10">
    <location>
        <begin position="41"/>
        <end position="61"/>
    </location>
</feature>